<proteinExistence type="predicted"/>
<feature type="compositionally biased region" description="Low complexity" evidence="3">
    <location>
        <begin position="11"/>
        <end position="21"/>
    </location>
</feature>
<organism evidence="5 6">
    <name type="scientific">Acrobeloides nanus</name>
    <dbReference type="NCBI Taxonomy" id="290746"/>
    <lineage>
        <taxon>Eukaryota</taxon>
        <taxon>Metazoa</taxon>
        <taxon>Ecdysozoa</taxon>
        <taxon>Nematoda</taxon>
        <taxon>Chromadorea</taxon>
        <taxon>Rhabditida</taxon>
        <taxon>Tylenchina</taxon>
        <taxon>Cephalobomorpha</taxon>
        <taxon>Cephaloboidea</taxon>
        <taxon>Cephalobidae</taxon>
        <taxon>Acrobeloides</taxon>
    </lineage>
</organism>
<dbReference type="SMART" id="SM00298">
    <property type="entry name" value="CHROMO"/>
    <property type="match status" value="1"/>
</dbReference>
<dbReference type="InterPro" id="IPR023780">
    <property type="entry name" value="Chromo_domain"/>
</dbReference>
<reference evidence="6" key="1">
    <citation type="submission" date="2022-11" db="UniProtKB">
        <authorList>
            <consortium name="WormBaseParasite"/>
        </authorList>
    </citation>
    <scope>IDENTIFICATION</scope>
</reference>
<evidence type="ECO:0000313" key="5">
    <source>
        <dbReference type="Proteomes" id="UP000887540"/>
    </source>
</evidence>
<keyword evidence="5" id="KW-1185">Reference proteome</keyword>
<dbReference type="PANTHER" id="PTHR22812">
    <property type="entry name" value="CHROMOBOX PROTEIN"/>
    <property type="match status" value="1"/>
</dbReference>
<dbReference type="Pfam" id="PF00385">
    <property type="entry name" value="Chromo"/>
    <property type="match status" value="1"/>
</dbReference>
<protein>
    <submittedName>
        <fullName evidence="6">Chromo domain-containing protein</fullName>
    </submittedName>
</protein>
<feature type="domain" description="Chromo" evidence="4">
    <location>
        <begin position="33"/>
        <end position="92"/>
    </location>
</feature>
<dbReference type="SUPFAM" id="SSF54160">
    <property type="entry name" value="Chromo domain-like"/>
    <property type="match status" value="1"/>
</dbReference>
<sequence length="309" mass="34767">MSPISLRKRPTTLAQTQTASTSKKRRDSKQEQYVVERILERNVDSLGNTSYFVKWEGYPDDQNSWIKHDNFTDGDMIDEYERNLAIKAAIEKANKIAKNQSNDLDSGIKELVFYFALKTIFIFCQLAKTSMNLPPVEVILESIPLDEHSYDGESDITIIDGAQETVNAGDGMKTLEIKLMSNELKSELKQEILKFDKAKIDDKIESVAEVRMSKGEGDDQRVLEALVVYKSGKKEFIPTSYLAGNDPSSKALISYYEKLLILSYNTPKGTEARLANPYGIVDFSNGSDEDETHMDSDSVDKANKCPCQV</sequence>
<comment type="subcellular location">
    <subcellularLocation>
        <location evidence="1">Nucleus</location>
    </subcellularLocation>
</comment>
<accession>A0A914EPD2</accession>
<dbReference type="Gene3D" id="2.40.50.40">
    <property type="match status" value="1"/>
</dbReference>
<feature type="compositionally biased region" description="Basic residues" evidence="3">
    <location>
        <begin position="1"/>
        <end position="10"/>
    </location>
</feature>
<dbReference type="InterPro" id="IPR051219">
    <property type="entry name" value="Heterochromatin_chromo-domain"/>
</dbReference>
<evidence type="ECO:0000313" key="6">
    <source>
        <dbReference type="WBParaSite" id="ACRNAN_scaffold949.g7971.t1"/>
    </source>
</evidence>
<keyword evidence="2" id="KW-0539">Nucleus</keyword>
<evidence type="ECO:0000256" key="3">
    <source>
        <dbReference type="SAM" id="MobiDB-lite"/>
    </source>
</evidence>
<dbReference type="InterPro" id="IPR000953">
    <property type="entry name" value="Chromo/chromo_shadow_dom"/>
</dbReference>
<dbReference type="Proteomes" id="UP000887540">
    <property type="component" value="Unplaced"/>
</dbReference>
<dbReference type="InterPro" id="IPR016197">
    <property type="entry name" value="Chromo-like_dom_sf"/>
</dbReference>
<dbReference type="PROSITE" id="PS50013">
    <property type="entry name" value="CHROMO_2"/>
    <property type="match status" value="1"/>
</dbReference>
<evidence type="ECO:0000256" key="2">
    <source>
        <dbReference type="ARBA" id="ARBA00023242"/>
    </source>
</evidence>
<dbReference type="AlphaFoldDB" id="A0A914EPD2"/>
<dbReference type="CDD" id="cd00024">
    <property type="entry name" value="CD_CSD"/>
    <property type="match status" value="1"/>
</dbReference>
<feature type="region of interest" description="Disordered" evidence="3">
    <location>
        <begin position="1"/>
        <end position="29"/>
    </location>
</feature>
<evidence type="ECO:0000259" key="4">
    <source>
        <dbReference type="PROSITE" id="PS50013"/>
    </source>
</evidence>
<name>A0A914EPD2_9BILA</name>
<evidence type="ECO:0000256" key="1">
    <source>
        <dbReference type="ARBA" id="ARBA00004123"/>
    </source>
</evidence>
<dbReference type="GO" id="GO:0005634">
    <property type="term" value="C:nucleus"/>
    <property type="evidence" value="ECO:0007669"/>
    <property type="project" value="UniProtKB-SubCell"/>
</dbReference>
<dbReference type="WBParaSite" id="ACRNAN_scaffold949.g7971.t1">
    <property type="protein sequence ID" value="ACRNAN_scaffold949.g7971.t1"/>
    <property type="gene ID" value="ACRNAN_scaffold949.g7971"/>
</dbReference>